<dbReference type="Proteomes" id="UP000290819">
    <property type="component" value="Unassembled WGS sequence"/>
</dbReference>
<dbReference type="InterPro" id="IPR051459">
    <property type="entry name" value="Cytochrome_c-type_DH"/>
</dbReference>
<dbReference type="GO" id="GO:0009055">
    <property type="term" value="F:electron transfer activity"/>
    <property type="evidence" value="ECO:0007669"/>
    <property type="project" value="InterPro"/>
</dbReference>
<dbReference type="PROSITE" id="PS51007">
    <property type="entry name" value="CYTC"/>
    <property type="match status" value="2"/>
</dbReference>
<feature type="domain" description="Cytochrome c" evidence="6">
    <location>
        <begin position="273"/>
        <end position="364"/>
    </location>
</feature>
<reference evidence="7 8" key="1">
    <citation type="submission" date="2017-03" db="EMBL/GenBank/DDBJ databases">
        <authorList>
            <person name="Safronova V.I."/>
            <person name="Sazanova A.L."/>
            <person name="Chirak E.R."/>
        </authorList>
    </citation>
    <scope>NUCLEOTIDE SEQUENCE [LARGE SCALE GENOMIC DNA]</scope>
    <source>
        <strain evidence="7 8">Opo-243</strain>
    </source>
</reference>
<dbReference type="OrthoDB" id="9773456at2"/>
<sequence>MKRGGNAAPVIRQSAVWRAADIQRRFGRRQLLTTRISRGCDRAEFFEEYAMQDVVALAAIVALIALLVWLGVRALRADHLVVRWGGVVLVATLAITLSGVGALTAAGIVKQHTRSAPVPDLKIEATPEQIARGRAVADGFCAGCHSKSGVLSGGGDVGKDLPLPIGSFVPANLTPAGALKHWSDGEIFRAIRNGVDAQGRWLAIMSFTNAGRLSDDDTSAVIAYIRSLPATGEPTRDPPDHFSLLGLAMLGAGLLPDAKPVFTGVIVAPPKAPTARYGRYLLSYQDCRECHGKDLAGGVPGQLPPLGPDLTIVKDWSQAQFIATMRTGVDPNGHHLAEQMPWRPIGRMDDDELAAIYQYLAALPRT</sequence>
<evidence type="ECO:0000256" key="1">
    <source>
        <dbReference type="ARBA" id="ARBA00022617"/>
    </source>
</evidence>
<keyword evidence="5" id="KW-0472">Membrane</keyword>
<protein>
    <recommendedName>
        <fullName evidence="6">Cytochrome c domain-containing protein</fullName>
    </recommendedName>
</protein>
<evidence type="ECO:0000313" key="8">
    <source>
        <dbReference type="Proteomes" id="UP000290819"/>
    </source>
</evidence>
<keyword evidence="5" id="KW-1133">Transmembrane helix</keyword>
<keyword evidence="3 4" id="KW-0408">Iron</keyword>
<dbReference type="SUPFAM" id="SSF46626">
    <property type="entry name" value="Cytochrome c"/>
    <property type="match status" value="2"/>
</dbReference>
<keyword evidence="1 4" id="KW-0349">Heme</keyword>
<accession>A0A4Q1V3B4</accession>
<feature type="transmembrane region" description="Helical" evidence="5">
    <location>
        <begin position="54"/>
        <end position="72"/>
    </location>
</feature>
<dbReference type="PANTHER" id="PTHR35008:SF4">
    <property type="entry name" value="BLL4482 PROTEIN"/>
    <property type="match status" value="1"/>
</dbReference>
<dbReference type="InterPro" id="IPR009056">
    <property type="entry name" value="Cyt_c-like_dom"/>
</dbReference>
<organism evidence="7 8">
    <name type="scientific">Bradyrhizobium betae</name>
    <dbReference type="NCBI Taxonomy" id="244734"/>
    <lineage>
        <taxon>Bacteria</taxon>
        <taxon>Pseudomonadati</taxon>
        <taxon>Pseudomonadota</taxon>
        <taxon>Alphaproteobacteria</taxon>
        <taxon>Hyphomicrobiales</taxon>
        <taxon>Nitrobacteraceae</taxon>
        <taxon>Bradyrhizobium</taxon>
    </lineage>
</organism>
<gene>
    <name evidence="7" type="ORF">B5V03_18585</name>
</gene>
<evidence type="ECO:0000313" key="7">
    <source>
        <dbReference type="EMBL" id="RXT45682.1"/>
    </source>
</evidence>
<dbReference type="Gene3D" id="1.10.760.10">
    <property type="entry name" value="Cytochrome c-like domain"/>
    <property type="match status" value="2"/>
</dbReference>
<proteinExistence type="predicted"/>
<comment type="caution">
    <text evidence="7">The sequence shown here is derived from an EMBL/GenBank/DDBJ whole genome shotgun (WGS) entry which is preliminary data.</text>
</comment>
<keyword evidence="8" id="KW-1185">Reference proteome</keyword>
<evidence type="ECO:0000256" key="3">
    <source>
        <dbReference type="ARBA" id="ARBA00023004"/>
    </source>
</evidence>
<dbReference type="GO" id="GO:0046872">
    <property type="term" value="F:metal ion binding"/>
    <property type="evidence" value="ECO:0007669"/>
    <property type="project" value="UniProtKB-KW"/>
</dbReference>
<evidence type="ECO:0000256" key="4">
    <source>
        <dbReference type="PROSITE-ProRule" id="PRU00433"/>
    </source>
</evidence>
<dbReference type="Pfam" id="PF13442">
    <property type="entry name" value="Cytochrome_CBB3"/>
    <property type="match status" value="1"/>
</dbReference>
<feature type="transmembrane region" description="Helical" evidence="5">
    <location>
        <begin position="84"/>
        <end position="109"/>
    </location>
</feature>
<dbReference type="AlphaFoldDB" id="A0A4Q1V3B4"/>
<evidence type="ECO:0000256" key="5">
    <source>
        <dbReference type="SAM" id="Phobius"/>
    </source>
</evidence>
<evidence type="ECO:0000256" key="2">
    <source>
        <dbReference type="ARBA" id="ARBA00022723"/>
    </source>
</evidence>
<feature type="domain" description="Cytochrome c" evidence="6">
    <location>
        <begin position="128"/>
        <end position="229"/>
    </location>
</feature>
<dbReference type="InterPro" id="IPR036909">
    <property type="entry name" value="Cyt_c-like_dom_sf"/>
</dbReference>
<keyword evidence="2 4" id="KW-0479">Metal-binding</keyword>
<dbReference type="EMBL" id="MZXW01000021">
    <property type="protein sequence ID" value="RXT45682.1"/>
    <property type="molecule type" value="Genomic_DNA"/>
</dbReference>
<dbReference type="GO" id="GO:0020037">
    <property type="term" value="F:heme binding"/>
    <property type="evidence" value="ECO:0007669"/>
    <property type="project" value="InterPro"/>
</dbReference>
<keyword evidence="5" id="KW-0812">Transmembrane</keyword>
<evidence type="ECO:0000259" key="6">
    <source>
        <dbReference type="PROSITE" id="PS51007"/>
    </source>
</evidence>
<dbReference type="Pfam" id="PF00034">
    <property type="entry name" value="Cytochrom_C"/>
    <property type="match status" value="1"/>
</dbReference>
<name>A0A4Q1V3B4_9BRAD</name>
<dbReference type="PANTHER" id="PTHR35008">
    <property type="entry name" value="BLL4482 PROTEIN-RELATED"/>
    <property type="match status" value="1"/>
</dbReference>